<dbReference type="Proteomes" id="UP000614216">
    <property type="component" value="Unassembled WGS sequence"/>
</dbReference>
<dbReference type="InterPro" id="IPR044925">
    <property type="entry name" value="His-Me_finger_sf"/>
</dbReference>
<dbReference type="Gene3D" id="3.90.75.20">
    <property type="match status" value="1"/>
</dbReference>
<protein>
    <recommendedName>
        <fullName evidence="5">NUMOD4 domain-containing protein</fullName>
    </recommendedName>
</protein>
<evidence type="ECO:0008006" key="5">
    <source>
        <dbReference type="Google" id="ProtNLM"/>
    </source>
</evidence>
<feature type="domain" description="HNH nuclease" evidence="2">
    <location>
        <begin position="92"/>
        <end position="130"/>
    </location>
</feature>
<dbReference type="RefSeq" id="WP_202856712.1">
    <property type="nucleotide sequence ID" value="NZ_JAEUGD010000042.1"/>
</dbReference>
<sequence length="215" mass="25381">MYPYQIKSLEDLPEEEWKPLKDFEDYYAVSNLGRIKSLDRYVKHKSGKPLLVPSRVLSQTVYKYYNKFTKDHTYALRAAISKENKRHDIQVRRVVYQAFVGELDPKQCVINIDHDGFNNRVENLMMVPMSVKQKRVTDNNRTLSYLSYADRSTFKKIGGNRRKVGRYNRNGDLVKAYDSIAEASRRSGFLYDHILDVAKGRRPHYKGVVWKYMRK</sequence>
<dbReference type="Pfam" id="PF13392">
    <property type="entry name" value="HNH_3"/>
    <property type="match status" value="1"/>
</dbReference>
<feature type="domain" description="NUMOD4" evidence="1">
    <location>
        <begin position="15"/>
        <end position="50"/>
    </location>
</feature>
<evidence type="ECO:0000313" key="4">
    <source>
        <dbReference type="Proteomes" id="UP000614216"/>
    </source>
</evidence>
<name>A0A937FWB0_9BACT</name>
<dbReference type="GO" id="GO:0016788">
    <property type="term" value="F:hydrolase activity, acting on ester bonds"/>
    <property type="evidence" value="ECO:0007669"/>
    <property type="project" value="InterPro"/>
</dbReference>
<reference evidence="3" key="1">
    <citation type="submission" date="2021-01" db="EMBL/GenBank/DDBJ databases">
        <title>Fulvivirga kasyanovii gen. nov., sp nov., a novel member of the phylum Bacteroidetes isolated from seawater in a mussel farm.</title>
        <authorList>
            <person name="Zhao L.-H."/>
            <person name="Wang Z.-J."/>
        </authorList>
    </citation>
    <scope>NUCLEOTIDE SEQUENCE</scope>
    <source>
        <strain evidence="3">29W222</strain>
    </source>
</reference>
<accession>A0A937FWB0</accession>
<comment type="caution">
    <text evidence="3">The sequence shown here is derived from an EMBL/GenBank/DDBJ whole genome shotgun (WGS) entry which is preliminary data.</text>
</comment>
<organism evidence="3 4">
    <name type="scientific">Fulvivirga marina</name>
    <dbReference type="NCBI Taxonomy" id="2494733"/>
    <lineage>
        <taxon>Bacteria</taxon>
        <taxon>Pseudomonadati</taxon>
        <taxon>Bacteroidota</taxon>
        <taxon>Cytophagia</taxon>
        <taxon>Cytophagales</taxon>
        <taxon>Fulvivirgaceae</taxon>
        <taxon>Fulvivirga</taxon>
    </lineage>
</organism>
<dbReference type="SUPFAM" id="SSF54060">
    <property type="entry name" value="His-Me finger endonucleases"/>
    <property type="match status" value="1"/>
</dbReference>
<dbReference type="InterPro" id="IPR010902">
    <property type="entry name" value="NUMOD4"/>
</dbReference>
<keyword evidence="4" id="KW-1185">Reference proteome</keyword>
<evidence type="ECO:0000313" key="3">
    <source>
        <dbReference type="EMBL" id="MBL6447189.1"/>
    </source>
</evidence>
<evidence type="ECO:0000259" key="1">
    <source>
        <dbReference type="Pfam" id="PF07463"/>
    </source>
</evidence>
<dbReference type="Pfam" id="PF07463">
    <property type="entry name" value="NUMOD4"/>
    <property type="match status" value="1"/>
</dbReference>
<dbReference type="AlphaFoldDB" id="A0A937FWB0"/>
<dbReference type="InterPro" id="IPR003615">
    <property type="entry name" value="HNH_nuc"/>
</dbReference>
<gene>
    <name evidence="3" type="ORF">JMN32_12780</name>
</gene>
<proteinExistence type="predicted"/>
<dbReference type="InterPro" id="IPR036388">
    <property type="entry name" value="WH-like_DNA-bd_sf"/>
</dbReference>
<dbReference type="Gene3D" id="1.10.10.10">
    <property type="entry name" value="Winged helix-like DNA-binding domain superfamily/Winged helix DNA-binding domain"/>
    <property type="match status" value="1"/>
</dbReference>
<evidence type="ECO:0000259" key="2">
    <source>
        <dbReference type="Pfam" id="PF13392"/>
    </source>
</evidence>
<dbReference type="EMBL" id="JAEUGD010000042">
    <property type="protein sequence ID" value="MBL6447189.1"/>
    <property type="molecule type" value="Genomic_DNA"/>
</dbReference>